<dbReference type="PRINTS" id="PR01072">
    <property type="entry name" value="PRESENILIN"/>
</dbReference>
<dbReference type="OrthoDB" id="20287at2759"/>
<protein>
    <recommendedName>
        <fullName evidence="8">Presenilin</fullName>
        <ecNumber evidence="8">3.4.23.-</ecNumber>
    </recommendedName>
</protein>
<feature type="transmembrane region" description="Helical" evidence="8">
    <location>
        <begin position="94"/>
        <end position="115"/>
    </location>
</feature>
<dbReference type="GO" id="GO:0006509">
    <property type="term" value="P:membrane protein ectodomain proteolysis"/>
    <property type="evidence" value="ECO:0007669"/>
    <property type="project" value="TreeGrafter"/>
</dbReference>
<dbReference type="GO" id="GO:0055074">
    <property type="term" value="P:calcium ion homeostasis"/>
    <property type="evidence" value="ECO:0007669"/>
    <property type="project" value="TreeGrafter"/>
</dbReference>
<dbReference type="GO" id="GO:0000139">
    <property type="term" value="C:Golgi membrane"/>
    <property type="evidence" value="ECO:0007669"/>
    <property type="project" value="UniProtKB-SubCell"/>
</dbReference>
<dbReference type="EMBL" id="GBXI01002297">
    <property type="protein sequence ID" value="JAD11995.1"/>
    <property type="molecule type" value="Transcribed_RNA"/>
</dbReference>
<keyword evidence="3 8" id="KW-0256">Endoplasmic reticulum</keyword>
<feature type="compositionally biased region" description="Low complexity" evidence="9">
    <location>
        <begin position="53"/>
        <end position="63"/>
    </location>
</feature>
<dbReference type="FunFam" id="1.10.472.100:FF:000001">
    <property type="entry name" value="Presenilin"/>
    <property type="match status" value="1"/>
</dbReference>
<dbReference type="MEROPS" id="A22.014"/>
<sequence length="515" mass="56520">MDGHVVASSSTRLNGSGGVEQRKRQNSSNYGANDQRDGAVLAVPHLDVVVRPARQSSRPRAPADAGAASNSNGEHDEELDEEGLKYGAQHVIKLFVPVSLCMVFVVITINVISFYSETDVYLLYTPFHELSHDPGVKLWNALANSLILMTVVVLMTILLIVLYKKRCYKIIHGWLILSSFMLLFIFSFLHLEEVLRAYNIPLDYPTALFILWNFGIAGMLAIHWQGPLLLQQGYLIYVAALMALVFIKYLPDWTAWAVLASISIWDLVAVLSPKGPLRILVETAQERNEQIFPALIYSSTVIYPVAGVATVDSNERNVASIENGAQETEEHASSSAGPARRTGNANNMANDDAAQSAAEGIPLVIFKSNGNEAGFTQEWAETHAERVSSRQIEVQASNGQNANRSTEYRTTTTTANRPTPTFEAQERGIKLGLGDFIFYSVLVGKASSYGDWITTIACFVAILIGLCLTLLLLAIWRKALPALPISITFGLIFCFATSAVVKPFMDSLSVNQVFI</sequence>
<comment type="domain">
    <text evidence="8">The PAL motif is required for normal active site conformation.</text>
</comment>
<reference evidence="10" key="1">
    <citation type="submission" date="2014-11" db="EMBL/GenBank/DDBJ databases">
        <authorList>
            <person name="Geib S."/>
        </authorList>
    </citation>
    <scope>NUCLEOTIDE SEQUENCE</scope>
</reference>
<feature type="transmembrane region" description="Helical" evidence="8">
    <location>
        <begin position="170"/>
        <end position="190"/>
    </location>
</feature>
<evidence type="ECO:0000256" key="9">
    <source>
        <dbReference type="SAM" id="MobiDB-lite"/>
    </source>
</evidence>
<feature type="transmembrane region" description="Helical" evidence="8">
    <location>
        <begin position="452"/>
        <end position="476"/>
    </location>
</feature>
<dbReference type="RefSeq" id="XP_011188243.1">
    <property type="nucleotide sequence ID" value="XM_011189941.3"/>
</dbReference>
<dbReference type="Gene3D" id="1.10.472.100">
    <property type="entry name" value="Presenilin"/>
    <property type="match status" value="1"/>
</dbReference>
<dbReference type="InterPro" id="IPR006639">
    <property type="entry name" value="Preselin/SPP"/>
</dbReference>
<dbReference type="GO" id="GO:0007219">
    <property type="term" value="P:Notch signaling pathway"/>
    <property type="evidence" value="ECO:0007669"/>
    <property type="project" value="UniProtKB-KW"/>
</dbReference>
<keyword evidence="8" id="KW-0645">Protease</keyword>
<feature type="region of interest" description="Disordered" evidence="9">
    <location>
        <begin position="392"/>
        <end position="419"/>
    </location>
</feature>
<feature type="region of interest" description="Disordered" evidence="9">
    <location>
        <begin position="324"/>
        <end position="348"/>
    </location>
</feature>
<feature type="region of interest" description="Disordered" evidence="9">
    <location>
        <begin position="53"/>
        <end position="80"/>
    </location>
</feature>
<dbReference type="GO" id="GO:0005789">
    <property type="term" value="C:endoplasmic reticulum membrane"/>
    <property type="evidence" value="ECO:0007669"/>
    <property type="project" value="UniProtKB-SubCell"/>
</dbReference>
<dbReference type="PANTHER" id="PTHR10202">
    <property type="entry name" value="PRESENILIN"/>
    <property type="match status" value="1"/>
</dbReference>
<comment type="subcellular location">
    <subcellularLocation>
        <location evidence="8">Endoplasmic reticulum membrane</location>
        <topology evidence="8">Multi-pass membrane protein</topology>
    </subcellularLocation>
    <subcellularLocation>
        <location evidence="8">Golgi apparatus membrane</location>
        <topology evidence="8">Multi-pass membrane protein</topology>
    </subcellularLocation>
</comment>
<dbReference type="GO" id="GO:0034205">
    <property type="term" value="P:amyloid-beta formation"/>
    <property type="evidence" value="ECO:0007669"/>
    <property type="project" value="TreeGrafter"/>
</dbReference>
<dbReference type="RefSeq" id="XP_054086027.1">
    <property type="nucleotide sequence ID" value="XM_054230052.1"/>
</dbReference>
<name>A0A0A1XMA4_ZEUCU</name>
<feature type="transmembrane region" description="Helical" evidence="8">
    <location>
        <begin position="482"/>
        <end position="501"/>
    </location>
</feature>
<evidence type="ECO:0000256" key="4">
    <source>
        <dbReference type="ARBA" id="ARBA00022976"/>
    </source>
</evidence>
<dbReference type="EC" id="3.4.23.-" evidence="8"/>
<comment type="similarity">
    <text evidence="1 8">Belongs to the peptidase A22A family.</text>
</comment>
<dbReference type="GO" id="GO:0042500">
    <property type="term" value="F:aspartic endopeptidase activity, intramembrane cleaving"/>
    <property type="evidence" value="ECO:0007669"/>
    <property type="project" value="InterPro"/>
</dbReference>
<feature type="region of interest" description="Disordered" evidence="9">
    <location>
        <begin position="1"/>
        <end position="39"/>
    </location>
</feature>
<evidence type="ECO:0000313" key="10">
    <source>
        <dbReference type="EMBL" id="JAD11995.1"/>
    </source>
</evidence>
<evidence type="ECO:0000256" key="7">
    <source>
        <dbReference type="ARBA" id="ARBA00023136"/>
    </source>
</evidence>
<gene>
    <name evidence="10" type="primary">Psn_1</name>
    <name evidence="10" type="ORF">g.21204</name>
</gene>
<proteinExistence type="inferred from homology"/>
<reference evidence="10" key="2">
    <citation type="journal article" date="2015" name="Gigascience">
        <title>Reconstructing a comprehensive transcriptome assembly of a white-pupal translocated strain of the pest fruit fly Bactrocera cucurbitae.</title>
        <authorList>
            <person name="Sim S.B."/>
            <person name="Calla B."/>
            <person name="Hall B."/>
            <person name="DeRego T."/>
            <person name="Geib S.M."/>
        </authorList>
    </citation>
    <scope>NUCLEOTIDE SEQUENCE</scope>
</reference>
<keyword evidence="4 8" id="KW-0914">Notch signaling pathway</keyword>
<dbReference type="GO" id="GO:0016485">
    <property type="term" value="P:protein processing"/>
    <property type="evidence" value="ECO:0007669"/>
    <property type="project" value="InterPro"/>
</dbReference>
<keyword evidence="5 8" id="KW-1133">Transmembrane helix</keyword>
<comment type="subunit">
    <text evidence="8">Homodimer.</text>
</comment>
<comment type="function">
    <text evidence="8">Probable subunit of the gamma-secretase complex, an endoprotease complex that catalyzes the intramembrane cleavage of integral membrane proteins such as Notch receptors.</text>
</comment>
<feature type="transmembrane region" description="Helical" evidence="8">
    <location>
        <begin position="141"/>
        <end position="163"/>
    </location>
</feature>
<accession>A0A0A1XMA4</accession>
<evidence type="ECO:0000256" key="3">
    <source>
        <dbReference type="ARBA" id="ARBA00022824"/>
    </source>
</evidence>
<dbReference type="GO" id="GO:0070765">
    <property type="term" value="C:gamma-secretase complex"/>
    <property type="evidence" value="ECO:0007669"/>
    <property type="project" value="TreeGrafter"/>
</dbReference>
<dbReference type="SMART" id="SM00730">
    <property type="entry name" value="PSN"/>
    <property type="match status" value="1"/>
</dbReference>
<dbReference type="RefSeq" id="XP_054086025.1">
    <property type="nucleotide sequence ID" value="XM_054230050.1"/>
</dbReference>
<dbReference type="AlphaFoldDB" id="A0A0A1XMA4"/>
<dbReference type="InterPro" id="IPR001108">
    <property type="entry name" value="Peptidase_A22A"/>
</dbReference>
<dbReference type="InterPro" id="IPR042524">
    <property type="entry name" value="Presenilin_C"/>
</dbReference>
<evidence type="ECO:0000256" key="2">
    <source>
        <dbReference type="ARBA" id="ARBA00022692"/>
    </source>
</evidence>
<feature type="transmembrane region" description="Helical" evidence="8">
    <location>
        <begin position="229"/>
        <end position="247"/>
    </location>
</feature>
<keyword evidence="7 8" id="KW-0472">Membrane</keyword>
<evidence type="ECO:0000256" key="6">
    <source>
        <dbReference type="ARBA" id="ARBA00023034"/>
    </source>
</evidence>
<dbReference type="CTD" id="40260"/>
<dbReference type="Pfam" id="PF01080">
    <property type="entry name" value="Presenilin"/>
    <property type="match status" value="1"/>
</dbReference>
<evidence type="ECO:0000256" key="5">
    <source>
        <dbReference type="ARBA" id="ARBA00022989"/>
    </source>
</evidence>
<dbReference type="GeneID" id="105215804"/>
<keyword evidence="2 8" id="KW-0812">Transmembrane</keyword>
<evidence type="ECO:0000256" key="8">
    <source>
        <dbReference type="RuleBase" id="RU361148"/>
    </source>
</evidence>
<feature type="compositionally biased region" description="Low complexity" evidence="9">
    <location>
        <begin position="408"/>
        <end position="419"/>
    </location>
</feature>
<feature type="compositionally biased region" description="Polar residues" evidence="9">
    <location>
        <begin position="392"/>
        <end position="405"/>
    </location>
</feature>
<evidence type="ECO:0000256" key="1">
    <source>
        <dbReference type="ARBA" id="ARBA00008604"/>
    </source>
</evidence>
<feature type="transmembrane region" description="Helical" evidence="8">
    <location>
        <begin position="202"/>
        <end position="222"/>
    </location>
</feature>
<keyword evidence="8" id="KW-0378">Hydrolase</keyword>
<organism evidence="10">
    <name type="scientific">Zeugodacus cucurbitae</name>
    <name type="common">Melon fruit fly</name>
    <name type="synonym">Bactrocera cucurbitae</name>
    <dbReference type="NCBI Taxonomy" id="28588"/>
    <lineage>
        <taxon>Eukaryota</taxon>
        <taxon>Metazoa</taxon>
        <taxon>Ecdysozoa</taxon>
        <taxon>Arthropoda</taxon>
        <taxon>Hexapoda</taxon>
        <taxon>Insecta</taxon>
        <taxon>Pterygota</taxon>
        <taxon>Neoptera</taxon>
        <taxon>Endopterygota</taxon>
        <taxon>Diptera</taxon>
        <taxon>Brachycera</taxon>
        <taxon>Muscomorpha</taxon>
        <taxon>Tephritoidea</taxon>
        <taxon>Tephritidae</taxon>
        <taxon>Zeugodacus</taxon>
        <taxon>Zeugodacus</taxon>
    </lineage>
</organism>
<keyword evidence="6 8" id="KW-0333">Golgi apparatus</keyword>
<dbReference type="PANTHER" id="PTHR10202:SF13">
    <property type="entry name" value="PRESENILIN HOMOLOG"/>
    <property type="match status" value="1"/>
</dbReference>